<evidence type="ECO:0000256" key="1">
    <source>
        <dbReference type="ARBA" id="ARBA00023125"/>
    </source>
</evidence>
<dbReference type="Proteomes" id="UP000235728">
    <property type="component" value="Unassembled WGS sequence"/>
</dbReference>
<dbReference type="AlphaFoldDB" id="A0A2N6NAI3"/>
<dbReference type="GO" id="GO:0003677">
    <property type="term" value="F:DNA binding"/>
    <property type="evidence" value="ECO:0007669"/>
    <property type="project" value="UniProtKB-KW"/>
</dbReference>
<evidence type="ECO:0000313" key="4">
    <source>
        <dbReference type="EMBL" id="PMB64278.1"/>
    </source>
</evidence>
<dbReference type="SUPFAM" id="SSF46689">
    <property type="entry name" value="Homeodomain-like"/>
    <property type="match status" value="1"/>
</dbReference>
<dbReference type="Gene3D" id="1.10.10.60">
    <property type="entry name" value="Homeodomain-like"/>
    <property type="match status" value="1"/>
</dbReference>
<name>A0A2N6NAI3_BEABA</name>
<dbReference type="InterPro" id="IPR006600">
    <property type="entry name" value="HTH_CenpB_DNA-bd_dom"/>
</dbReference>
<feature type="domain" description="HTH CENPB-type" evidence="3">
    <location>
        <begin position="91"/>
        <end position="161"/>
    </location>
</feature>
<dbReference type="EMBL" id="MRVG01000013">
    <property type="protein sequence ID" value="PMB64278.1"/>
    <property type="molecule type" value="Genomic_DNA"/>
</dbReference>
<dbReference type="PROSITE" id="PS51253">
    <property type="entry name" value="HTH_CENPB"/>
    <property type="match status" value="1"/>
</dbReference>
<protein>
    <recommendedName>
        <fullName evidence="3">HTH CENPB-type domain-containing protein</fullName>
    </recommendedName>
</protein>
<dbReference type="InterPro" id="IPR007889">
    <property type="entry name" value="HTH_Psq"/>
</dbReference>
<evidence type="ECO:0000256" key="2">
    <source>
        <dbReference type="ARBA" id="ARBA00023242"/>
    </source>
</evidence>
<dbReference type="InterPro" id="IPR009057">
    <property type="entry name" value="Homeodomain-like_sf"/>
</dbReference>
<reference evidence="4 5" key="1">
    <citation type="journal article" date="2016" name="Appl. Microbiol. Biotechnol.">
        <title>Characterization of T-DNA insertion mutants with decreased virulence in the entomopathogenic fungus Beauveria bassiana JEF-007.</title>
        <authorList>
            <person name="Kim S."/>
            <person name="Lee S.J."/>
            <person name="Nai Y.S."/>
            <person name="Yu J.S."/>
            <person name="Lee M.R."/>
            <person name="Yang Y.T."/>
            <person name="Kim J.S."/>
        </authorList>
    </citation>
    <scope>NUCLEOTIDE SEQUENCE [LARGE SCALE GENOMIC DNA]</scope>
    <source>
        <strain evidence="4 5">JEF-007</strain>
    </source>
</reference>
<sequence>MLAIEDPQKELTSTPIWPGYAMRRKLFVSLERMPDLFGDNVTAMGKSSEEDIQNAIQSVKSGVSVTKSATRWGVPRSTLRHRLTGTVTHAAAAESQQRLSKRLEQQLGGWIATMTAIAEAPTHKQVREVATQLLVLEGDLRPLGKNWVVTFLRRNPHITAVKGTLQSTLLLWGSVKICFLQMARDSTQVGAGRNLNRPEWNMHGKNRAILN</sequence>
<dbReference type="Pfam" id="PF05225">
    <property type="entry name" value="HTH_psq"/>
    <property type="match status" value="1"/>
</dbReference>
<evidence type="ECO:0000313" key="5">
    <source>
        <dbReference type="Proteomes" id="UP000235728"/>
    </source>
</evidence>
<proteinExistence type="predicted"/>
<keyword evidence="2" id="KW-0539">Nucleus</keyword>
<evidence type="ECO:0000259" key="3">
    <source>
        <dbReference type="PROSITE" id="PS51253"/>
    </source>
</evidence>
<gene>
    <name evidence="4" type="ORF">BM221_009664</name>
</gene>
<comment type="caution">
    <text evidence="4">The sequence shown here is derived from an EMBL/GenBank/DDBJ whole genome shotgun (WGS) entry which is preliminary data.</text>
</comment>
<keyword evidence="1" id="KW-0238">DNA-binding</keyword>
<dbReference type="SMART" id="SM00674">
    <property type="entry name" value="CENPB"/>
    <property type="match status" value="1"/>
</dbReference>
<organism evidence="4 5">
    <name type="scientific">Beauveria bassiana</name>
    <name type="common">White muscardine disease fungus</name>
    <name type="synonym">Tritirachium shiotae</name>
    <dbReference type="NCBI Taxonomy" id="176275"/>
    <lineage>
        <taxon>Eukaryota</taxon>
        <taxon>Fungi</taxon>
        <taxon>Dikarya</taxon>
        <taxon>Ascomycota</taxon>
        <taxon>Pezizomycotina</taxon>
        <taxon>Sordariomycetes</taxon>
        <taxon>Hypocreomycetidae</taxon>
        <taxon>Hypocreales</taxon>
        <taxon>Cordycipitaceae</taxon>
        <taxon>Beauveria</taxon>
    </lineage>
</organism>
<accession>A0A2N6NAI3</accession>
<dbReference type="Pfam" id="PF03221">
    <property type="entry name" value="HTH_Tnp_Tc5"/>
    <property type="match status" value="1"/>
</dbReference>